<dbReference type="Proteomes" id="UP000035444">
    <property type="component" value="Unassembled WGS sequence"/>
</dbReference>
<name>A0A0H2MDK0_9PROT</name>
<keyword evidence="7" id="KW-1185">Reference proteome</keyword>
<comment type="caution">
    <text evidence="6">The sequence shown here is derived from an EMBL/GenBank/DDBJ whole genome shotgun (WGS) entry which is preliminary data.</text>
</comment>
<evidence type="ECO:0000313" key="7">
    <source>
        <dbReference type="Proteomes" id="UP000035444"/>
    </source>
</evidence>
<evidence type="ECO:0000313" key="6">
    <source>
        <dbReference type="EMBL" id="KLN60428.1"/>
    </source>
</evidence>
<accession>A0A0H2MDK0</accession>
<organism evidence="6 7">
    <name type="scientific">Kiloniella spongiae</name>
    <dbReference type="NCBI Taxonomy" id="1489064"/>
    <lineage>
        <taxon>Bacteria</taxon>
        <taxon>Pseudomonadati</taxon>
        <taxon>Pseudomonadota</taxon>
        <taxon>Alphaproteobacteria</taxon>
        <taxon>Rhodospirillales</taxon>
        <taxon>Kiloniellaceae</taxon>
        <taxon>Kiloniella</taxon>
    </lineage>
</organism>
<dbReference type="Gene3D" id="1.10.10.10">
    <property type="entry name" value="Winged helix-like DNA-binding domain superfamily/Winged helix DNA-binding domain"/>
    <property type="match status" value="1"/>
</dbReference>
<dbReference type="SUPFAM" id="SSF46785">
    <property type="entry name" value="Winged helix' DNA-binding domain"/>
    <property type="match status" value="1"/>
</dbReference>
<dbReference type="InterPro" id="IPR000835">
    <property type="entry name" value="HTH_MarR-typ"/>
</dbReference>
<dbReference type="PANTHER" id="PTHR42756">
    <property type="entry name" value="TRANSCRIPTIONAL REGULATOR, MARR"/>
    <property type="match status" value="1"/>
</dbReference>
<dbReference type="InterPro" id="IPR023187">
    <property type="entry name" value="Tscrpt_reg_MarR-type_CS"/>
</dbReference>
<keyword evidence="2" id="KW-0238">DNA-binding</keyword>
<dbReference type="GO" id="GO:0003700">
    <property type="term" value="F:DNA-binding transcription factor activity"/>
    <property type="evidence" value="ECO:0007669"/>
    <property type="project" value="InterPro"/>
</dbReference>
<feature type="region of interest" description="Disordered" evidence="4">
    <location>
        <begin position="1"/>
        <end position="34"/>
    </location>
</feature>
<dbReference type="PROSITE" id="PS01117">
    <property type="entry name" value="HTH_MARR_1"/>
    <property type="match status" value="1"/>
</dbReference>
<sequence length="176" mass="19823">MSQDPKKVNSKKDTSSEAVEGGPMEGILTQWRRERPDIDPAPMAVCGEVWRAGEKLRQGVLDNIASYNLDFAGMDVLFTLRRQGEGETLSPSLLAKDMMLSTSAMTNRLDRLEKRGLVERMMDPNDRRGQMVALTSEGFDLANEVVVTHVAREEKMLSNLSDQERQQLRTLLEKIV</sequence>
<evidence type="ECO:0000256" key="4">
    <source>
        <dbReference type="SAM" id="MobiDB-lite"/>
    </source>
</evidence>
<dbReference type="STRING" id="1489064.WH96_11870"/>
<keyword evidence="1" id="KW-0805">Transcription regulation</keyword>
<dbReference type="AlphaFoldDB" id="A0A0H2MDK0"/>
<proteinExistence type="predicted"/>
<feature type="compositionally biased region" description="Basic and acidic residues" evidence="4">
    <location>
        <begin position="1"/>
        <end position="15"/>
    </location>
</feature>
<dbReference type="PATRIC" id="fig|1489064.4.peg.3693"/>
<evidence type="ECO:0000256" key="2">
    <source>
        <dbReference type="ARBA" id="ARBA00023125"/>
    </source>
</evidence>
<dbReference type="RefSeq" id="WP_047764393.1">
    <property type="nucleotide sequence ID" value="NZ_LAQL01000007.1"/>
</dbReference>
<protein>
    <submittedName>
        <fullName evidence="6">MarR family transcriptional regulator</fullName>
    </submittedName>
</protein>
<evidence type="ECO:0000259" key="5">
    <source>
        <dbReference type="PROSITE" id="PS50995"/>
    </source>
</evidence>
<dbReference type="SMART" id="SM00347">
    <property type="entry name" value="HTH_MARR"/>
    <property type="match status" value="1"/>
</dbReference>
<dbReference type="OrthoDB" id="32523at2"/>
<dbReference type="InterPro" id="IPR036388">
    <property type="entry name" value="WH-like_DNA-bd_sf"/>
</dbReference>
<dbReference type="GO" id="GO:0003677">
    <property type="term" value="F:DNA binding"/>
    <property type="evidence" value="ECO:0007669"/>
    <property type="project" value="UniProtKB-KW"/>
</dbReference>
<evidence type="ECO:0000256" key="1">
    <source>
        <dbReference type="ARBA" id="ARBA00023015"/>
    </source>
</evidence>
<feature type="domain" description="HTH marR-type" evidence="5">
    <location>
        <begin position="42"/>
        <end position="176"/>
    </location>
</feature>
<dbReference type="PRINTS" id="PR00598">
    <property type="entry name" value="HTHMARR"/>
</dbReference>
<evidence type="ECO:0000256" key="3">
    <source>
        <dbReference type="ARBA" id="ARBA00023163"/>
    </source>
</evidence>
<keyword evidence="3" id="KW-0804">Transcription</keyword>
<dbReference type="PROSITE" id="PS50995">
    <property type="entry name" value="HTH_MARR_2"/>
    <property type="match status" value="1"/>
</dbReference>
<gene>
    <name evidence="6" type="ORF">WH96_11870</name>
</gene>
<dbReference type="InterPro" id="IPR036390">
    <property type="entry name" value="WH_DNA-bd_sf"/>
</dbReference>
<dbReference type="Pfam" id="PF01047">
    <property type="entry name" value="MarR"/>
    <property type="match status" value="1"/>
</dbReference>
<dbReference type="EMBL" id="LAQL01000007">
    <property type="protein sequence ID" value="KLN60428.1"/>
    <property type="molecule type" value="Genomic_DNA"/>
</dbReference>
<reference evidence="6 7" key="1">
    <citation type="submission" date="2015-03" db="EMBL/GenBank/DDBJ databases">
        <title>Genome Sequence of Kiloniella spongiae MEBiC09566, isolated from a marine sponge.</title>
        <authorList>
            <person name="Shao Z."/>
            <person name="Wang L."/>
            <person name="Li X."/>
        </authorList>
    </citation>
    <scope>NUCLEOTIDE SEQUENCE [LARGE SCALE GENOMIC DNA]</scope>
    <source>
        <strain evidence="6 7">MEBiC09566</strain>
    </source>
</reference>
<dbReference type="PANTHER" id="PTHR42756:SF1">
    <property type="entry name" value="TRANSCRIPTIONAL REPRESSOR OF EMRAB OPERON"/>
    <property type="match status" value="1"/>
</dbReference>